<dbReference type="SUPFAM" id="SSF48239">
    <property type="entry name" value="Terpenoid cyclases/Protein prenyltransferases"/>
    <property type="match status" value="1"/>
</dbReference>
<dbReference type="InterPro" id="IPR011050">
    <property type="entry name" value="Pectin_lyase_fold/virulence"/>
</dbReference>
<keyword evidence="4" id="KW-1185">Reference proteome</keyword>
<dbReference type="PANTHER" id="PTHR10559">
    <property type="entry name" value="TRANSCOBALAMIN-1/GASTRIC INTRINSIC FACTOR"/>
    <property type="match status" value="1"/>
</dbReference>
<comment type="caution">
    <text evidence="3">The sequence shown here is derived from an EMBL/GenBank/DDBJ whole genome shotgun (WGS) entry which is preliminary data.</text>
</comment>
<dbReference type="PANTHER" id="PTHR10559:SF18">
    <property type="entry name" value="TRANSCOBALAMIN II"/>
    <property type="match status" value="1"/>
</dbReference>
<dbReference type="InterPro" id="IPR003343">
    <property type="entry name" value="Big_2"/>
</dbReference>
<gene>
    <name evidence="3" type="ORF">OCV61_03850</name>
</gene>
<dbReference type="CDD" id="cd00688">
    <property type="entry name" value="ISOPREN_C2_like"/>
    <property type="match status" value="1"/>
</dbReference>
<evidence type="ECO:0000256" key="1">
    <source>
        <dbReference type="SAM" id="SignalP"/>
    </source>
</evidence>
<dbReference type="SUPFAM" id="SSF51126">
    <property type="entry name" value="Pectin lyase-like"/>
    <property type="match status" value="1"/>
</dbReference>
<dbReference type="InterPro" id="IPR051588">
    <property type="entry name" value="Cobalamin_Transport"/>
</dbReference>
<evidence type="ECO:0000313" key="4">
    <source>
        <dbReference type="Proteomes" id="UP001652409"/>
    </source>
</evidence>
<dbReference type="Pfam" id="PF14478">
    <property type="entry name" value="DUF4430"/>
    <property type="match status" value="1"/>
</dbReference>
<feature type="domain" description="BIG2" evidence="2">
    <location>
        <begin position="1572"/>
        <end position="1649"/>
    </location>
</feature>
<organism evidence="3 4">
    <name type="scientific">Blautia ammoniilytica</name>
    <dbReference type="NCBI Taxonomy" id="2981782"/>
    <lineage>
        <taxon>Bacteria</taxon>
        <taxon>Bacillati</taxon>
        <taxon>Bacillota</taxon>
        <taxon>Clostridia</taxon>
        <taxon>Lachnospirales</taxon>
        <taxon>Lachnospiraceae</taxon>
        <taxon>Blautia</taxon>
    </lineage>
</organism>
<feature type="chain" id="PRO_5046153707" evidence="1">
    <location>
        <begin position="30"/>
        <end position="1736"/>
    </location>
</feature>
<dbReference type="EMBL" id="JAOQJL010000005">
    <property type="protein sequence ID" value="MCU6764543.1"/>
    <property type="molecule type" value="Genomic_DNA"/>
</dbReference>
<feature type="domain" description="BIG2" evidence="2">
    <location>
        <begin position="1655"/>
        <end position="1733"/>
    </location>
</feature>
<dbReference type="Gene3D" id="1.50.10.20">
    <property type="match status" value="1"/>
</dbReference>
<dbReference type="InterPro" id="IPR008930">
    <property type="entry name" value="Terpenoid_cyclase/PrenylTrfase"/>
</dbReference>
<feature type="domain" description="BIG2" evidence="2">
    <location>
        <begin position="862"/>
        <end position="933"/>
    </location>
</feature>
<accession>A0ABT2TQP4</accession>
<dbReference type="InterPro" id="IPR008964">
    <property type="entry name" value="Invasin/intimin_cell_adhesion"/>
</dbReference>
<dbReference type="SUPFAM" id="SSF49373">
    <property type="entry name" value="Invasin/intimin cell-adhesion fragments"/>
    <property type="match status" value="2"/>
</dbReference>
<dbReference type="SMART" id="SM00635">
    <property type="entry name" value="BID_2"/>
    <property type="match status" value="3"/>
</dbReference>
<feature type="signal peptide" evidence="1">
    <location>
        <begin position="1"/>
        <end position="29"/>
    </location>
</feature>
<name>A0ABT2TQP4_9FIRM</name>
<dbReference type="Gene3D" id="2.160.20.110">
    <property type="match status" value="2"/>
</dbReference>
<dbReference type="Pfam" id="PF02368">
    <property type="entry name" value="Big_2"/>
    <property type="match status" value="1"/>
</dbReference>
<reference evidence="3 4" key="1">
    <citation type="journal article" date="2021" name="ISME Commun">
        <title>Automated analysis of genomic sequences facilitates high-throughput and comprehensive description of bacteria.</title>
        <authorList>
            <person name="Hitch T.C.A."/>
        </authorList>
    </citation>
    <scope>NUCLEOTIDE SEQUENCE [LARGE SCALE GENOMIC DNA]</scope>
    <source>
        <strain evidence="3 4">Sanger_23</strain>
    </source>
</reference>
<protein>
    <submittedName>
        <fullName evidence="3">DUF4430 domain-containing protein</fullName>
    </submittedName>
</protein>
<dbReference type="Proteomes" id="UP001652409">
    <property type="component" value="Unassembled WGS sequence"/>
</dbReference>
<dbReference type="Gene3D" id="2.170.130.30">
    <property type="match status" value="1"/>
</dbReference>
<keyword evidence="1" id="KW-0732">Signal</keyword>
<dbReference type="RefSeq" id="WP_158420734.1">
    <property type="nucleotide sequence ID" value="NZ_JAOQJL010000005.1"/>
</dbReference>
<sequence length="1736" mass="184470">MRNKKYVKQLLSIVMIGLLSLNEPMIALAESEALLTSELPAQVVDVIDADDTAGEATDYEEVTADEFVDEPQEVAGSEDEELFQDGTEDAQTDLYDGETMVQDADASEFPTEILAGDTYKLEKDITLSNGQQIKNLAGTLDGQGHTITLSGSALAVNVSGTIQNLGVKGSVTVSEDHKGVIADTLTGTLRNSYSVVGIKDDGFMSEVGGLVGKMTGGTIQNCYFAGSGDSYMMVHGIASYNNSAESKVSNCYFINSLDAFGINKPELQQTNCASKTDAEMKSEGIVALLNTAIAGTGYVFAYAEGSYPVLKEGVAEVSWAALDSALEQAGVLNKEEYKADTWKALEDAVAEGNALKEQTEASQEEINSAADKITKAIAGLKKETIVKPVSIPENATPIASQADFAKMANAKGKYFVLTQDITIDSGYMAVSDYMNYEAFAGVLDGKGHTITFEQAGAVFASLTAGAIVQNVNVTGTMTGTEVTGPFGKTAYGASILNCRSDISGSNVAGFIGKTGAYMGATASQDCAGVIANCIAIGDNGKGALCNSSSNQTGAAVIKNCYWVDTLGSGSGAMSEEDMKTLDLVEKLNANKGDNGTSWGQGSDGYPYFGENQSYTPGSFKWPETGENKYPIAFQAYNGTEAVTLEDGRLEVSPDAVGMANVAGTFSLQDYTAPKGSSVSWGFSQRKPESAFAVYDEGLFCVSGTGVAVVTATQNNSDGSSELLASVAVRSSRQKLTDIKLYIDGEDVTDGSFTVQGSEYKRIVVKAQYQENDAYQDVSYASFTYTADEEGAKLLSNRVNSSSGFAFKNPGTATFTVTAKNQPEMKKTIIVTSAYVPVESVTPAISGTKEIHTRNANSDGQETDGRVAFNPILGSAIVTPANATNADKVTITSDDPEGTIAYYTSGEKGYVPKQAGTVTFTATIEDTNPLTGETKTVSGDSTVTFVYKNNVKSVELAEADKEITVEAGKNSDTFKPVVTGELDEQGYDVTEPALKWTYSKKGIAQVVRTGSGYWKKNGNYNVSDPDYGSYFPVAEYQVMGLSEGTVTATGTPIDNKNNVEPVTITITVTKGSGTGVDVIAKANEGADNALDYIESSHNDKGYAYGNEWLIYAMLQGNKELSEEVKNAYYTSVATEVTNWDETKKPTDIERTALALARLGKDITDVDGVNLAAMIYNSGNLTDGSNELAYALLALDAANITIPSAAKWSRSAMIAELLKFQNANGGFGLTENESASVDMTAMVLQALAPYQNRVGVKEAVDKALVYLQDQQRDDFGYGTAESTAQVLLALTCLGIDPTSVEGGFGTPDFNLITNLMKYQQADGGFSHNMNVGKSQEMSTVQVLQALDAYRSGKTTYWAVKGEYVSVMVSVLGDEVHNSDEDGQIHVLSRNNLTVWAAQAEYRVAKASTAMEAIDAALAAAGMTCEKRYEGTYISSVTNSNGVKLGEFTNGKKSGWLYSVNGKDADVGACDYKLSDGDEIIFHYTDNYTKENTSADHQHSWGSGTVIKDATCTIAGVRIFTCECGETKTETIPATGHQFGNWEKVSDATVFAPEKEARTCSVCKQEETRDNGAKLKATIKVNATTLPLKVKQKTSALKVSGLAKGDSVKSWKSGNTKIFTVSSKGVITAGKKTGKATLTITLASGLKKNITVKVQKSTVTTSKISGLKSKVTLKKGKKLTLKPVRTPITSKQKFTYSTSNKKIVAVSGKGVITAKKAGKAKITVKSGKKKFTVTVTVTK</sequence>
<dbReference type="Gene3D" id="2.60.40.1080">
    <property type="match status" value="2"/>
</dbReference>
<dbReference type="InterPro" id="IPR027954">
    <property type="entry name" value="Transcobalamin-like_C"/>
</dbReference>
<evidence type="ECO:0000313" key="3">
    <source>
        <dbReference type="EMBL" id="MCU6764543.1"/>
    </source>
</evidence>
<proteinExistence type="predicted"/>
<dbReference type="Gene3D" id="1.20.1270.90">
    <property type="entry name" value="AF1782-like"/>
    <property type="match status" value="1"/>
</dbReference>
<evidence type="ECO:0000259" key="2">
    <source>
        <dbReference type="SMART" id="SM00635"/>
    </source>
</evidence>